<dbReference type="InterPro" id="IPR010328">
    <property type="entry name" value="DUF928"/>
</dbReference>
<dbReference type="OrthoDB" id="536034at2"/>
<dbReference type="AlphaFoldDB" id="A0A433VU84"/>
<sequence length="279" mass="30873">MLIDCKKGLFFFLWLIVSFPSCSAPSVASTKKLASNDHQAQTNAVQEEKDPPSRGTPPAKEGTGSRGDCGYKQGMIPLTRVVGSNQLKSTVNERPTIWVYVPYTSTDAESGEFSLQDGDVELYRTRFRLPEKAGIISVSLPSTVPALAIGNSYRWYVEVNCHGASNRGNSATPASVTGLIQRQSIPVELARQLEKASSPLEKVSAYAKYGIWYETITELAQLRLKEPQNSTLKKMWVELLSAKQVGLKSIAQVDIIGEKPVSKQDYRFYYKLLTKKPGF</sequence>
<feature type="region of interest" description="Disordered" evidence="1">
    <location>
        <begin position="33"/>
        <end position="71"/>
    </location>
</feature>
<dbReference type="Pfam" id="PF06051">
    <property type="entry name" value="DUF928"/>
    <property type="match status" value="1"/>
</dbReference>
<evidence type="ECO:0000256" key="2">
    <source>
        <dbReference type="SAM" id="SignalP"/>
    </source>
</evidence>
<reference evidence="3" key="1">
    <citation type="submission" date="2018-12" db="EMBL/GenBank/DDBJ databases">
        <authorList>
            <person name="Will S."/>
            <person name="Neumann-Schaal M."/>
            <person name="Henke P."/>
        </authorList>
    </citation>
    <scope>NUCLEOTIDE SEQUENCE</scope>
    <source>
        <strain evidence="3">PCC 7102</strain>
    </source>
</reference>
<keyword evidence="2" id="KW-0732">Signal</keyword>
<feature type="compositionally biased region" description="Polar residues" evidence="1">
    <location>
        <begin position="33"/>
        <end position="45"/>
    </location>
</feature>
<evidence type="ECO:0000256" key="1">
    <source>
        <dbReference type="SAM" id="MobiDB-lite"/>
    </source>
</evidence>
<reference evidence="3" key="2">
    <citation type="journal article" date="2019" name="Genome Biol. Evol.">
        <title>Day and night: Metabolic profiles and evolutionary relationships of six axenic non-marine cyanobacteria.</title>
        <authorList>
            <person name="Will S.E."/>
            <person name="Henke P."/>
            <person name="Boedeker C."/>
            <person name="Huang S."/>
            <person name="Brinkmann H."/>
            <person name="Rohde M."/>
            <person name="Jarek M."/>
            <person name="Friedl T."/>
            <person name="Seufert S."/>
            <person name="Schumacher M."/>
            <person name="Overmann J."/>
            <person name="Neumann-Schaal M."/>
            <person name="Petersen J."/>
        </authorList>
    </citation>
    <scope>NUCLEOTIDE SEQUENCE [LARGE SCALE GENOMIC DNA]</scope>
    <source>
        <strain evidence="3">PCC 7102</strain>
    </source>
</reference>
<keyword evidence="4" id="KW-1185">Reference proteome</keyword>
<evidence type="ECO:0008006" key="5">
    <source>
        <dbReference type="Google" id="ProtNLM"/>
    </source>
</evidence>
<evidence type="ECO:0000313" key="3">
    <source>
        <dbReference type="EMBL" id="RUT09676.1"/>
    </source>
</evidence>
<gene>
    <name evidence="3" type="ORF">DSM106972_001710</name>
</gene>
<accession>A0A433VU84</accession>
<name>A0A433VU84_9CYAN</name>
<feature type="chain" id="PRO_5030092606" description="DUF928 domain-containing protein" evidence="2">
    <location>
        <begin position="24"/>
        <end position="279"/>
    </location>
</feature>
<proteinExistence type="predicted"/>
<feature type="signal peptide" evidence="2">
    <location>
        <begin position="1"/>
        <end position="23"/>
    </location>
</feature>
<evidence type="ECO:0000313" key="4">
    <source>
        <dbReference type="Proteomes" id="UP000271624"/>
    </source>
</evidence>
<dbReference type="RefSeq" id="WP_127077953.1">
    <property type="nucleotide sequence ID" value="NZ_RSCL01000001.1"/>
</dbReference>
<protein>
    <recommendedName>
        <fullName evidence="5">DUF928 domain-containing protein</fullName>
    </recommendedName>
</protein>
<dbReference type="Proteomes" id="UP000271624">
    <property type="component" value="Unassembled WGS sequence"/>
</dbReference>
<organism evidence="3 4">
    <name type="scientific">Dulcicalothrix desertica PCC 7102</name>
    <dbReference type="NCBI Taxonomy" id="232991"/>
    <lineage>
        <taxon>Bacteria</taxon>
        <taxon>Bacillati</taxon>
        <taxon>Cyanobacteriota</taxon>
        <taxon>Cyanophyceae</taxon>
        <taxon>Nostocales</taxon>
        <taxon>Calotrichaceae</taxon>
        <taxon>Dulcicalothrix</taxon>
    </lineage>
</organism>
<comment type="caution">
    <text evidence="3">The sequence shown here is derived from an EMBL/GenBank/DDBJ whole genome shotgun (WGS) entry which is preliminary data.</text>
</comment>
<dbReference type="EMBL" id="RSCL01000001">
    <property type="protein sequence ID" value="RUT09676.1"/>
    <property type="molecule type" value="Genomic_DNA"/>
</dbReference>